<keyword evidence="1" id="KW-0472">Membrane</keyword>
<dbReference type="AlphaFoldDB" id="X1MRW6"/>
<protein>
    <submittedName>
        <fullName evidence="2">Uncharacterized protein</fullName>
    </submittedName>
</protein>
<proteinExistence type="predicted"/>
<accession>X1MRW6</accession>
<keyword evidence="1" id="KW-0812">Transmembrane</keyword>
<keyword evidence="1" id="KW-1133">Transmembrane helix</keyword>
<organism evidence="2">
    <name type="scientific">marine sediment metagenome</name>
    <dbReference type="NCBI Taxonomy" id="412755"/>
    <lineage>
        <taxon>unclassified sequences</taxon>
        <taxon>metagenomes</taxon>
        <taxon>ecological metagenomes</taxon>
    </lineage>
</organism>
<feature type="transmembrane region" description="Helical" evidence="1">
    <location>
        <begin position="36"/>
        <end position="58"/>
    </location>
</feature>
<dbReference type="EMBL" id="BARV01005751">
    <property type="protein sequence ID" value="GAI17425.1"/>
    <property type="molecule type" value="Genomic_DNA"/>
</dbReference>
<sequence length="67" mass="7124">MPKIVNHIPRIKSAQPSNKGALAPWSMVSLNKVCPFLIILTIIIISITSAAEYLVAVANPAKIAATI</sequence>
<reference evidence="2" key="1">
    <citation type="journal article" date="2014" name="Front. Microbiol.">
        <title>High frequency of phylogenetically diverse reductive dehalogenase-homologous genes in deep subseafloor sedimentary metagenomes.</title>
        <authorList>
            <person name="Kawai M."/>
            <person name="Futagami T."/>
            <person name="Toyoda A."/>
            <person name="Takaki Y."/>
            <person name="Nishi S."/>
            <person name="Hori S."/>
            <person name="Arai W."/>
            <person name="Tsubouchi T."/>
            <person name="Morono Y."/>
            <person name="Uchiyama I."/>
            <person name="Ito T."/>
            <person name="Fujiyama A."/>
            <person name="Inagaki F."/>
            <person name="Takami H."/>
        </authorList>
    </citation>
    <scope>NUCLEOTIDE SEQUENCE</scope>
    <source>
        <strain evidence="2">Expedition CK06-06</strain>
    </source>
</reference>
<evidence type="ECO:0000256" key="1">
    <source>
        <dbReference type="SAM" id="Phobius"/>
    </source>
</evidence>
<comment type="caution">
    <text evidence="2">The sequence shown here is derived from an EMBL/GenBank/DDBJ whole genome shotgun (WGS) entry which is preliminary data.</text>
</comment>
<name>X1MRW6_9ZZZZ</name>
<evidence type="ECO:0000313" key="2">
    <source>
        <dbReference type="EMBL" id="GAI17425.1"/>
    </source>
</evidence>
<gene>
    <name evidence="2" type="ORF">S06H3_11672</name>
</gene>